<evidence type="ECO:0000313" key="1">
    <source>
        <dbReference type="EMBL" id="SPD07472.1"/>
    </source>
</evidence>
<name>A0A2N9H5W9_FAGSY</name>
<protein>
    <submittedName>
        <fullName evidence="1">Uncharacterized protein</fullName>
    </submittedName>
</protein>
<gene>
    <name evidence="1" type="ORF">FSB_LOCUS35354</name>
</gene>
<sequence>MRYRRGGSRLVAVETEWMWKPSSRLVAVETEWIYGCGNLVTDRLAELPSVPFALSLILSLSLSNASELELPSIQSSNHLSHWIDRRSIYKTLKDRRHRRLHALSRATGVLSLAAHVPPRAAATFALQNTVFWAPKPQNGTTIGVLFGQSTIWQWNSLHRSRHAPPRAGESVGDNVHALQRRRIFRSPERGLPSSDSRNWHHVRTPQRTIYHLAVETPPSEAARAVEAPAEFSTRQHARACSSVCEAHATTLLAHA</sequence>
<reference evidence="1" key="1">
    <citation type="submission" date="2018-02" db="EMBL/GenBank/DDBJ databases">
        <authorList>
            <person name="Cohen D.B."/>
            <person name="Kent A.D."/>
        </authorList>
    </citation>
    <scope>NUCLEOTIDE SEQUENCE</scope>
</reference>
<proteinExistence type="predicted"/>
<organism evidence="1">
    <name type="scientific">Fagus sylvatica</name>
    <name type="common">Beechnut</name>
    <dbReference type="NCBI Taxonomy" id="28930"/>
    <lineage>
        <taxon>Eukaryota</taxon>
        <taxon>Viridiplantae</taxon>
        <taxon>Streptophyta</taxon>
        <taxon>Embryophyta</taxon>
        <taxon>Tracheophyta</taxon>
        <taxon>Spermatophyta</taxon>
        <taxon>Magnoliopsida</taxon>
        <taxon>eudicotyledons</taxon>
        <taxon>Gunneridae</taxon>
        <taxon>Pentapetalae</taxon>
        <taxon>rosids</taxon>
        <taxon>fabids</taxon>
        <taxon>Fagales</taxon>
        <taxon>Fagaceae</taxon>
        <taxon>Fagus</taxon>
    </lineage>
</organism>
<dbReference type="AlphaFoldDB" id="A0A2N9H5W9"/>
<accession>A0A2N9H5W9</accession>
<dbReference type="EMBL" id="OIVN01002918">
    <property type="protein sequence ID" value="SPD07472.1"/>
    <property type="molecule type" value="Genomic_DNA"/>
</dbReference>